<dbReference type="Pfam" id="PF00534">
    <property type="entry name" value="Glycos_transf_1"/>
    <property type="match status" value="1"/>
</dbReference>
<comment type="caution">
    <text evidence="4">The sequence shown here is derived from an EMBL/GenBank/DDBJ whole genome shotgun (WGS) entry which is preliminary data.</text>
</comment>
<gene>
    <name evidence="4" type="ORF">GCM10009118_03210</name>
</gene>
<proteinExistence type="predicted"/>
<dbReference type="PANTHER" id="PTHR12526">
    <property type="entry name" value="GLYCOSYLTRANSFERASE"/>
    <property type="match status" value="1"/>
</dbReference>
<keyword evidence="2" id="KW-0808">Transferase</keyword>
<dbReference type="PANTHER" id="PTHR12526:SF629">
    <property type="entry name" value="TEICHURONIC ACID BIOSYNTHESIS GLYCOSYLTRANSFERASE TUAH-RELATED"/>
    <property type="match status" value="1"/>
</dbReference>
<accession>A0ABP3XWV3</accession>
<evidence type="ECO:0000313" key="4">
    <source>
        <dbReference type="EMBL" id="GAA0873913.1"/>
    </source>
</evidence>
<keyword evidence="5" id="KW-1185">Reference proteome</keyword>
<name>A0ABP3XWV3_9FLAO</name>
<evidence type="ECO:0000256" key="2">
    <source>
        <dbReference type="ARBA" id="ARBA00022679"/>
    </source>
</evidence>
<evidence type="ECO:0000259" key="3">
    <source>
        <dbReference type="Pfam" id="PF00534"/>
    </source>
</evidence>
<organism evidence="4 5">
    <name type="scientific">Wandonia haliotis</name>
    <dbReference type="NCBI Taxonomy" id="574963"/>
    <lineage>
        <taxon>Bacteria</taxon>
        <taxon>Pseudomonadati</taxon>
        <taxon>Bacteroidota</taxon>
        <taxon>Flavobacteriia</taxon>
        <taxon>Flavobacteriales</taxon>
        <taxon>Crocinitomicaceae</taxon>
        <taxon>Wandonia</taxon>
    </lineage>
</organism>
<keyword evidence="1" id="KW-0328">Glycosyltransferase</keyword>
<dbReference type="Gene3D" id="3.40.50.2000">
    <property type="entry name" value="Glycogen Phosphorylase B"/>
    <property type="match status" value="2"/>
</dbReference>
<protein>
    <recommendedName>
        <fullName evidence="3">Glycosyl transferase family 1 domain-containing protein</fullName>
    </recommendedName>
</protein>
<feature type="domain" description="Glycosyl transferase family 1" evidence="3">
    <location>
        <begin position="159"/>
        <end position="322"/>
    </location>
</feature>
<dbReference type="Proteomes" id="UP001501126">
    <property type="component" value="Unassembled WGS sequence"/>
</dbReference>
<evidence type="ECO:0000256" key="1">
    <source>
        <dbReference type="ARBA" id="ARBA00022676"/>
    </source>
</evidence>
<reference evidence="5" key="1">
    <citation type="journal article" date="2019" name="Int. J. Syst. Evol. Microbiol.">
        <title>The Global Catalogue of Microorganisms (GCM) 10K type strain sequencing project: providing services to taxonomists for standard genome sequencing and annotation.</title>
        <authorList>
            <consortium name="The Broad Institute Genomics Platform"/>
            <consortium name="The Broad Institute Genome Sequencing Center for Infectious Disease"/>
            <person name="Wu L."/>
            <person name="Ma J."/>
        </authorList>
    </citation>
    <scope>NUCLEOTIDE SEQUENCE [LARGE SCALE GENOMIC DNA]</scope>
    <source>
        <strain evidence="5">JCM 16083</strain>
    </source>
</reference>
<dbReference type="EMBL" id="BAAAFH010000003">
    <property type="protein sequence ID" value="GAA0873913.1"/>
    <property type="molecule type" value="Genomic_DNA"/>
</dbReference>
<sequence>MEQGFIVTLVGRKRKNSLPMPDRKYKCVRMKLFFDKGALFYAEYNIRLFLFQLFHKSSHLLANDLDTLLSGYLAAKIKGNRLIYDTHEYFTEVPELVSRPRIKRIWERIEEWIFPKLEAIYTVNDSIASRYSEKYGKNVRVVRNVSRKWTPKDIVPKSELGIPEDKKLLIVQGAGINIDRGVEEAVEAMKYTEGLFLMIVGDGDVVPQLKEQVAREQLGDKVRFYGKRPFNELMYYTFHADFGLTLDKDTNLNYRFSLPNKVFDYIHATTPVLASDLPEIRKVVEGYQVGTFIPSHDPKELAAFFMETARNEEQLTYWKQNCQRAAKELCWEHEEEVLKEIYEVS</sequence>
<dbReference type="SUPFAM" id="SSF53756">
    <property type="entry name" value="UDP-Glycosyltransferase/glycogen phosphorylase"/>
    <property type="match status" value="1"/>
</dbReference>
<dbReference type="InterPro" id="IPR001296">
    <property type="entry name" value="Glyco_trans_1"/>
</dbReference>
<evidence type="ECO:0000313" key="5">
    <source>
        <dbReference type="Proteomes" id="UP001501126"/>
    </source>
</evidence>